<name>A0A8E0VLR5_9TREM</name>
<keyword evidence="2" id="KW-1185">Reference proteome</keyword>
<feature type="non-terminal residue" evidence="1">
    <location>
        <position position="1"/>
    </location>
</feature>
<protein>
    <submittedName>
        <fullName evidence="1">Uncharacterized protein</fullName>
    </submittedName>
</protein>
<accession>A0A8E0VLR5</accession>
<comment type="caution">
    <text evidence="1">The sequence shown here is derived from an EMBL/GenBank/DDBJ whole genome shotgun (WGS) entry which is preliminary data.</text>
</comment>
<proteinExistence type="predicted"/>
<reference evidence="1" key="1">
    <citation type="submission" date="2019-05" db="EMBL/GenBank/DDBJ databases">
        <title>Annotation for the trematode Fasciolopsis buski.</title>
        <authorList>
            <person name="Choi Y.-J."/>
        </authorList>
    </citation>
    <scope>NUCLEOTIDE SEQUENCE</scope>
    <source>
        <strain evidence="1">HT</strain>
        <tissue evidence="1">Whole worm</tissue>
    </source>
</reference>
<gene>
    <name evidence="1" type="ORF">FBUS_04604</name>
</gene>
<dbReference type="AlphaFoldDB" id="A0A8E0VLR5"/>
<evidence type="ECO:0000313" key="1">
    <source>
        <dbReference type="EMBL" id="KAA0195736.1"/>
    </source>
</evidence>
<evidence type="ECO:0000313" key="2">
    <source>
        <dbReference type="Proteomes" id="UP000728185"/>
    </source>
</evidence>
<dbReference type="OrthoDB" id="186791at2759"/>
<organism evidence="1 2">
    <name type="scientific">Fasciolopsis buskii</name>
    <dbReference type="NCBI Taxonomy" id="27845"/>
    <lineage>
        <taxon>Eukaryota</taxon>
        <taxon>Metazoa</taxon>
        <taxon>Spiralia</taxon>
        <taxon>Lophotrochozoa</taxon>
        <taxon>Platyhelminthes</taxon>
        <taxon>Trematoda</taxon>
        <taxon>Digenea</taxon>
        <taxon>Plagiorchiida</taxon>
        <taxon>Echinostomata</taxon>
        <taxon>Echinostomatoidea</taxon>
        <taxon>Fasciolidae</taxon>
        <taxon>Fasciolopsis</taxon>
    </lineage>
</organism>
<dbReference type="Proteomes" id="UP000728185">
    <property type="component" value="Unassembled WGS sequence"/>
</dbReference>
<dbReference type="EMBL" id="LUCM01003479">
    <property type="protein sequence ID" value="KAA0195736.1"/>
    <property type="molecule type" value="Genomic_DNA"/>
</dbReference>
<sequence>TFSINELIFLSGIERRHFLLHKIAESNTKRPVQARRYIPHGYCIKDDTDWKPRRIALDPEYSKRGGLDWSSSIRPVRPYQDENRRDESLWPELSSHARTFPG</sequence>